<dbReference type="SUPFAM" id="SSF52980">
    <property type="entry name" value="Restriction endonuclease-like"/>
    <property type="match status" value="1"/>
</dbReference>
<dbReference type="InterPro" id="IPR025745">
    <property type="entry name" value="Mrr-like_N_dom"/>
</dbReference>
<reference evidence="3 4" key="1">
    <citation type="journal article" date="2009" name="Appl. Environ. Microbiol.">
        <title>Community genomic and proteomic analyses of chemoautotrophic iron-oxidizing "Leptospirillum rubarum" (Group II) and "Leptospirillum ferrodiazotrophum" (Group III) bacteria in acid mine drainage biofilms.</title>
        <authorList>
            <person name="Goltsman D.S."/>
            <person name="Denef V.J."/>
            <person name="Singer S.W."/>
            <person name="VerBerkmoes N.C."/>
            <person name="Lefsrud M."/>
            <person name="Mueller R.S."/>
            <person name="Dick G.J."/>
            <person name="Sun C.L."/>
            <person name="Wheeler K.E."/>
            <person name="Zemla A."/>
            <person name="Baker B.J."/>
            <person name="Hauser L."/>
            <person name="Land M."/>
            <person name="Shah M.B."/>
            <person name="Thelen M.P."/>
            <person name="Hettich R.L."/>
            <person name="Banfield J.F."/>
        </authorList>
    </citation>
    <scope>NUCLEOTIDE SEQUENCE [LARGE SCALE GENOMIC DNA]</scope>
</reference>
<evidence type="ECO:0000313" key="3">
    <source>
        <dbReference type="EMBL" id="EES51763.1"/>
    </source>
</evidence>
<evidence type="ECO:0000259" key="1">
    <source>
        <dbReference type="Pfam" id="PF04471"/>
    </source>
</evidence>
<dbReference type="AlphaFoldDB" id="C6I072"/>
<organism evidence="3 4">
    <name type="scientific">Leptospirillum ferrodiazotrophum</name>
    <dbReference type="NCBI Taxonomy" id="412449"/>
    <lineage>
        <taxon>Bacteria</taxon>
        <taxon>Pseudomonadati</taxon>
        <taxon>Nitrospirota</taxon>
        <taxon>Nitrospiria</taxon>
        <taxon>Nitrospirales</taxon>
        <taxon>Nitrospiraceae</taxon>
        <taxon>Leptospirillum</taxon>
    </lineage>
</organism>
<feature type="domain" description="Restriction endonuclease type IV Mrr" evidence="1">
    <location>
        <begin position="158"/>
        <end position="277"/>
    </location>
</feature>
<evidence type="ECO:0000259" key="2">
    <source>
        <dbReference type="Pfam" id="PF14338"/>
    </source>
</evidence>
<dbReference type="PANTHER" id="PTHR30015">
    <property type="entry name" value="MRR RESTRICTION SYSTEM PROTEIN"/>
    <property type="match status" value="1"/>
</dbReference>
<dbReference type="Proteomes" id="UP000009374">
    <property type="component" value="Unassembled WGS sequence"/>
</dbReference>
<dbReference type="InterPro" id="IPR007560">
    <property type="entry name" value="Restrct_endonuc_IV_Mrr"/>
</dbReference>
<dbReference type="GO" id="GO:0015666">
    <property type="term" value="F:restriction endodeoxyribonuclease activity"/>
    <property type="evidence" value="ECO:0007669"/>
    <property type="project" value="TreeGrafter"/>
</dbReference>
<evidence type="ECO:0000313" key="4">
    <source>
        <dbReference type="Proteomes" id="UP000009374"/>
    </source>
</evidence>
<keyword evidence="3" id="KW-0255">Endonuclease</keyword>
<dbReference type="InterPro" id="IPR011856">
    <property type="entry name" value="tRNA_endonuc-like_dom_sf"/>
</dbReference>
<dbReference type="GO" id="GO:0003677">
    <property type="term" value="F:DNA binding"/>
    <property type="evidence" value="ECO:0007669"/>
    <property type="project" value="InterPro"/>
</dbReference>
<dbReference type="Gene3D" id="3.40.1350.10">
    <property type="match status" value="1"/>
</dbReference>
<protein>
    <submittedName>
        <fullName evidence="3">Restriction endonuclease</fullName>
    </submittedName>
</protein>
<dbReference type="InterPro" id="IPR011335">
    <property type="entry name" value="Restrct_endonuc-II-like"/>
</dbReference>
<dbReference type="Pfam" id="PF04471">
    <property type="entry name" value="Mrr_cat"/>
    <property type="match status" value="1"/>
</dbReference>
<keyword evidence="3" id="KW-0540">Nuclease</keyword>
<proteinExistence type="predicted"/>
<name>C6I072_9BACT</name>
<dbReference type="GO" id="GO:0009307">
    <property type="term" value="P:DNA restriction-modification system"/>
    <property type="evidence" value="ECO:0007669"/>
    <property type="project" value="InterPro"/>
</dbReference>
<dbReference type="Pfam" id="PF14338">
    <property type="entry name" value="Mrr_N"/>
    <property type="match status" value="1"/>
</dbReference>
<feature type="domain" description="Restriction system protein Mrr-like N-terminal" evidence="2">
    <location>
        <begin position="6"/>
        <end position="91"/>
    </location>
</feature>
<keyword evidence="4" id="KW-1185">Reference proteome</keyword>
<keyword evidence="3" id="KW-0378">Hydrolase</keyword>
<dbReference type="EMBL" id="GG693885">
    <property type="protein sequence ID" value="EES51763.1"/>
    <property type="molecule type" value="Genomic_DNA"/>
</dbReference>
<accession>C6I072</accession>
<sequence>MAIPDFQSIMRPILELSKDGKNHSIRELIEPLSVRFHLSEEDRNALNASGQTTFYNRAAWAKTHLKQAGLLEPVQRGYFRITERGLNALREAPERIDMAFLLQYKEFADFRQRKRTNDTEPEHDLGGANNLLTPEESVETAFKKFRQELEAELLQTLKTCSPSLFERIVVDVLVKMGYGGNRQDAGQAIGKSGDGGIDGLIKEDRLGLDTIYIQAKKWEGTVSRPEIQKFAGALQGMRAKKGVFITTSSFTKEAREYVAHLENKIILIDGERLTQYMIDFNVGVSIIGTYETKKIDLDYFEE</sequence>
<gene>
    <name evidence="3" type="ORF">UBAL3_95530033</name>
</gene>
<dbReference type="InterPro" id="IPR052906">
    <property type="entry name" value="Type_IV_Methyl-Rstrct_Enzyme"/>
</dbReference>
<dbReference type="PANTHER" id="PTHR30015:SF7">
    <property type="entry name" value="TYPE IV METHYL-DIRECTED RESTRICTION ENZYME ECOKMRR"/>
    <property type="match status" value="1"/>
</dbReference>